<dbReference type="SUPFAM" id="SSF53850">
    <property type="entry name" value="Periplasmic binding protein-like II"/>
    <property type="match status" value="1"/>
</dbReference>
<dbReference type="SUPFAM" id="SSF46785">
    <property type="entry name" value="Winged helix' DNA-binding domain"/>
    <property type="match status" value="1"/>
</dbReference>
<feature type="domain" description="HTH lysR-type" evidence="5">
    <location>
        <begin position="1"/>
        <end position="58"/>
    </location>
</feature>
<keyword evidence="2" id="KW-0805">Transcription regulation</keyword>
<evidence type="ECO:0000313" key="9">
    <source>
        <dbReference type="Proteomes" id="UP001306119"/>
    </source>
</evidence>
<dbReference type="PANTHER" id="PTHR30118:SF6">
    <property type="entry name" value="HTH-TYPE TRANSCRIPTIONAL REGULATOR LEUO"/>
    <property type="match status" value="1"/>
</dbReference>
<sequence length="281" mass="32375">MDLNLIRTFMAVYQCQSYTKAAESLELTQPAVSAAIKRLEIEIEKQLFIKKGRGIKATSKADTLARRFQLALDTIESAVNDKNTLSVYCAEIILHSLIGLESIDFVESPCSQATIFQHLREQKVDLVLDTVTLKDPSFMIEEVYTEPAVVVCSKYHPRIQNELTKEIYYRESHLLYSGRWQGLNGFEQMAEEPIEERKITLIASSIASVALFASNSESLGLISYSFAKRWERKLDLAIYPCPIKLKNIEYKFIYHKRYLNDPQHKKIRDEIKCRIASFYID</sequence>
<dbReference type="InterPro" id="IPR036388">
    <property type="entry name" value="WH-like_DNA-bd_sf"/>
</dbReference>
<reference evidence="7 8" key="1">
    <citation type="submission" date="2017-02" db="EMBL/GenBank/DDBJ databases">
        <authorList>
            <person name="Peterson S.W."/>
        </authorList>
    </citation>
    <scope>NUCLEOTIDE SEQUENCE [LARGE SCALE GENOMIC DNA]</scope>
    <source>
        <strain evidence="7 8">CECT 9189</strain>
    </source>
</reference>
<dbReference type="Gene3D" id="3.40.190.10">
    <property type="entry name" value="Periplasmic binding protein-like II"/>
    <property type="match status" value="2"/>
</dbReference>
<dbReference type="PANTHER" id="PTHR30118">
    <property type="entry name" value="HTH-TYPE TRANSCRIPTIONAL REGULATOR LEUO-RELATED"/>
    <property type="match status" value="1"/>
</dbReference>
<evidence type="ECO:0000313" key="8">
    <source>
        <dbReference type="Proteomes" id="UP000191116"/>
    </source>
</evidence>
<evidence type="ECO:0000256" key="4">
    <source>
        <dbReference type="ARBA" id="ARBA00023163"/>
    </source>
</evidence>
<organism evidence="7 8">
    <name type="scientific">Photobacterium toruni</name>
    <dbReference type="NCBI Taxonomy" id="1935446"/>
    <lineage>
        <taxon>Bacteria</taxon>
        <taxon>Pseudomonadati</taxon>
        <taxon>Pseudomonadota</taxon>
        <taxon>Gammaproteobacteria</taxon>
        <taxon>Vibrionales</taxon>
        <taxon>Vibrionaceae</taxon>
        <taxon>Photobacterium</taxon>
    </lineage>
</organism>
<dbReference type="InterPro" id="IPR000847">
    <property type="entry name" value="LysR_HTH_N"/>
</dbReference>
<dbReference type="Proteomes" id="UP000191116">
    <property type="component" value="Unassembled WGS sequence"/>
</dbReference>
<dbReference type="InterPro" id="IPR036390">
    <property type="entry name" value="WH_DNA-bd_sf"/>
</dbReference>
<reference evidence="6 9" key="2">
    <citation type="submission" date="2024-01" db="EMBL/GenBank/DDBJ databases">
        <title>Active colonisers of the gastrointestinal tract of Atlantic salmon farmed in a warm water region.</title>
        <authorList>
            <person name="Bowman J.P."/>
        </authorList>
    </citation>
    <scope>NUCLEOTIDE SEQUENCE [LARGE SCALE GENOMIC DNA]</scope>
    <source>
        <strain evidence="6 9">S3MW1</strain>
    </source>
</reference>
<dbReference type="EMBL" id="JAYXUG010000001">
    <property type="protein sequence ID" value="MEC6830255.1"/>
    <property type="molecule type" value="Genomic_DNA"/>
</dbReference>
<dbReference type="AlphaFoldDB" id="A0A1T4SVK6"/>
<name>A0A1T4SVK6_9GAMM</name>
<comment type="similarity">
    <text evidence="1">Belongs to the LysR transcriptional regulatory family.</text>
</comment>
<dbReference type="OrthoDB" id="6621790at2"/>
<dbReference type="RefSeq" id="WP_080174605.1">
    <property type="nucleotide sequence ID" value="NZ_AP024855.1"/>
</dbReference>
<protein>
    <submittedName>
        <fullName evidence="7">HTH-type transcriptional regulator LeuO</fullName>
    </submittedName>
    <submittedName>
        <fullName evidence="6">LysR family transcriptional regulator</fullName>
    </submittedName>
</protein>
<keyword evidence="3" id="KW-0238">DNA-binding</keyword>
<dbReference type="PRINTS" id="PR00039">
    <property type="entry name" value="HTHLYSR"/>
</dbReference>
<dbReference type="Pfam" id="PF00126">
    <property type="entry name" value="HTH_1"/>
    <property type="match status" value="1"/>
</dbReference>
<evidence type="ECO:0000313" key="7">
    <source>
        <dbReference type="EMBL" id="SKA31931.1"/>
    </source>
</evidence>
<keyword evidence="9" id="KW-1185">Reference proteome</keyword>
<evidence type="ECO:0000259" key="5">
    <source>
        <dbReference type="PROSITE" id="PS50931"/>
    </source>
</evidence>
<dbReference type="GO" id="GO:0003700">
    <property type="term" value="F:DNA-binding transcription factor activity"/>
    <property type="evidence" value="ECO:0007669"/>
    <property type="project" value="InterPro"/>
</dbReference>
<dbReference type="InterPro" id="IPR050389">
    <property type="entry name" value="LysR-type_TF"/>
</dbReference>
<keyword evidence="4" id="KW-0804">Transcription</keyword>
<accession>A0A1T4SVK6</accession>
<dbReference type="GO" id="GO:0003677">
    <property type="term" value="F:DNA binding"/>
    <property type="evidence" value="ECO:0007669"/>
    <property type="project" value="UniProtKB-KW"/>
</dbReference>
<dbReference type="Gene3D" id="1.10.10.10">
    <property type="entry name" value="Winged helix-like DNA-binding domain superfamily/Winged helix DNA-binding domain"/>
    <property type="match status" value="1"/>
</dbReference>
<proteinExistence type="inferred from homology"/>
<evidence type="ECO:0000313" key="6">
    <source>
        <dbReference type="EMBL" id="MEC6830255.1"/>
    </source>
</evidence>
<evidence type="ECO:0000256" key="2">
    <source>
        <dbReference type="ARBA" id="ARBA00023015"/>
    </source>
</evidence>
<evidence type="ECO:0000256" key="1">
    <source>
        <dbReference type="ARBA" id="ARBA00009437"/>
    </source>
</evidence>
<gene>
    <name evidence="7" type="primary">leuO_1</name>
    <name evidence="7" type="ORF">CZ814_01774</name>
    <name evidence="6" type="ORF">VXS06_00420</name>
</gene>
<evidence type="ECO:0000256" key="3">
    <source>
        <dbReference type="ARBA" id="ARBA00023125"/>
    </source>
</evidence>
<dbReference type="Pfam" id="PF03466">
    <property type="entry name" value="LysR_substrate"/>
    <property type="match status" value="1"/>
</dbReference>
<dbReference type="InterPro" id="IPR005119">
    <property type="entry name" value="LysR_subst-bd"/>
</dbReference>
<dbReference type="PROSITE" id="PS50931">
    <property type="entry name" value="HTH_LYSR"/>
    <property type="match status" value="1"/>
</dbReference>
<dbReference type="Proteomes" id="UP001306119">
    <property type="component" value="Unassembled WGS sequence"/>
</dbReference>
<dbReference type="EMBL" id="FUWP01000007">
    <property type="protein sequence ID" value="SKA31931.1"/>
    <property type="molecule type" value="Genomic_DNA"/>
</dbReference>